<dbReference type="RefSeq" id="WP_162441368.1">
    <property type="nucleotide sequence ID" value="NZ_CP048222.1"/>
</dbReference>
<dbReference type="KEGG" id="rhoz:GXP67_00620"/>
<evidence type="ECO:0000313" key="2">
    <source>
        <dbReference type="Proteomes" id="UP000480178"/>
    </source>
</evidence>
<protein>
    <submittedName>
        <fullName evidence="1">Uncharacterized protein</fullName>
    </submittedName>
</protein>
<reference evidence="1 2" key="1">
    <citation type="submission" date="2020-01" db="EMBL/GenBank/DDBJ databases">
        <authorList>
            <person name="Kim M.K."/>
        </authorList>
    </citation>
    <scope>NUCLEOTIDE SEQUENCE [LARGE SCALE GENOMIC DNA]</scope>
    <source>
        <strain evidence="1 2">172606-1</strain>
    </source>
</reference>
<keyword evidence="2" id="KW-1185">Reference proteome</keyword>
<name>A0A6C0GC02_9BACT</name>
<gene>
    <name evidence="1" type="ORF">GXP67_00620</name>
</gene>
<proteinExistence type="predicted"/>
<dbReference type="EMBL" id="CP048222">
    <property type="protein sequence ID" value="QHT65280.1"/>
    <property type="molecule type" value="Genomic_DNA"/>
</dbReference>
<dbReference type="Proteomes" id="UP000480178">
    <property type="component" value="Chromosome"/>
</dbReference>
<evidence type="ECO:0000313" key="1">
    <source>
        <dbReference type="EMBL" id="QHT65280.1"/>
    </source>
</evidence>
<dbReference type="AlphaFoldDB" id="A0A6C0GC02"/>
<sequence>MREEQRAKQNFALWTQRFGNEDAQRMLEGKLWIGMSLEQLMTVKGQPNNKK</sequence>
<organism evidence="1 2">
    <name type="scientific">Rhodocytophaga rosea</name>
    <dbReference type="NCBI Taxonomy" id="2704465"/>
    <lineage>
        <taxon>Bacteria</taxon>
        <taxon>Pseudomonadati</taxon>
        <taxon>Bacteroidota</taxon>
        <taxon>Cytophagia</taxon>
        <taxon>Cytophagales</taxon>
        <taxon>Rhodocytophagaceae</taxon>
        <taxon>Rhodocytophaga</taxon>
    </lineage>
</organism>
<accession>A0A6C0GC02</accession>